<organism evidence="1 2">
    <name type="scientific">Candidatus Sungiibacteriota bacterium</name>
    <dbReference type="NCBI Taxonomy" id="2750080"/>
    <lineage>
        <taxon>Bacteria</taxon>
        <taxon>Candidatus Sungiibacteriota</taxon>
    </lineage>
</organism>
<evidence type="ECO:0000313" key="2">
    <source>
        <dbReference type="Proteomes" id="UP000595618"/>
    </source>
</evidence>
<evidence type="ECO:0008006" key="3">
    <source>
        <dbReference type="Google" id="ProtNLM"/>
    </source>
</evidence>
<name>A0A7T5RJ48_9BACT</name>
<evidence type="ECO:0000313" key="1">
    <source>
        <dbReference type="EMBL" id="QQG45112.1"/>
    </source>
</evidence>
<proteinExistence type="predicted"/>
<dbReference type="Proteomes" id="UP000595618">
    <property type="component" value="Chromosome"/>
</dbReference>
<protein>
    <recommendedName>
        <fullName evidence="3">PEGA domain-containing protein</fullName>
    </recommendedName>
</protein>
<accession>A0A7T5RJ48</accession>
<dbReference type="EMBL" id="CP066690">
    <property type="protein sequence ID" value="QQG45112.1"/>
    <property type="molecule type" value="Genomic_DNA"/>
</dbReference>
<gene>
    <name evidence="1" type="ORF">HYW89_03895</name>
</gene>
<dbReference type="AlphaFoldDB" id="A0A7T5RJ48"/>
<reference evidence="1 2" key="1">
    <citation type="submission" date="2020-07" db="EMBL/GenBank/DDBJ databases">
        <title>Huge and variable diversity of episymbiotic CPR bacteria and DPANN archaea in groundwater ecosystems.</title>
        <authorList>
            <person name="He C.Y."/>
            <person name="Keren R."/>
            <person name="Whittaker M."/>
            <person name="Farag I.F."/>
            <person name="Doudna J."/>
            <person name="Cate J.H.D."/>
            <person name="Banfield J.F."/>
        </authorList>
    </citation>
    <scope>NUCLEOTIDE SEQUENCE [LARGE SCALE GENOMIC DNA]</scope>
    <source>
        <strain evidence="1">NC_groundwater_541_Ag_S-0.1um_46_50</strain>
    </source>
</reference>
<sequence>MQKRTRRFLFYFLVSIFLAASPVLIVYSLGYKFDLIKGAVQKTGGIFIKSKTRGLALFLDGNFAKENSLISGGALLIDLKPANHFVRLEKTGFHPWSKKVEVKPEIVTELRNIYLVPLNIIAATSTAAEQKLFLPAPKPTLSLQKNKKGSLVETKTKAVLAKNVNSFALVGSGVLFVDKNGFLARFDPGTKITETIERPGFFLDERPLIFVESVKGDVAILDPSGGLFILDASNNKITPIKGGLKKVVFDQKGEKLLLIKERGLEILWLADNTYQPFQKKGTVEIILENTDEVQNAAWFYEDGAHVAFKTGEGIFFTEVDGRGGKNTLKILSGRTDEVLTAYELPNAIFFKRGKTWYKIEI</sequence>